<proteinExistence type="inferred from homology"/>
<dbReference type="GO" id="GO:0006896">
    <property type="term" value="P:Golgi to vacuole transport"/>
    <property type="evidence" value="ECO:0007669"/>
    <property type="project" value="TreeGrafter"/>
</dbReference>
<keyword evidence="4" id="KW-0653">Protein transport</keyword>
<keyword evidence="5" id="KW-0333">Golgi apparatus</keyword>
<dbReference type="KEGG" id="som:SOMG_00706"/>
<keyword evidence="3" id="KW-0813">Transport</keyword>
<dbReference type="GO" id="GO:0000938">
    <property type="term" value="C:GARP complex"/>
    <property type="evidence" value="ECO:0007669"/>
    <property type="project" value="TreeGrafter"/>
</dbReference>
<comment type="subcellular location">
    <subcellularLocation>
        <location evidence="1">Golgi apparatus</location>
        <location evidence="1">trans-Golgi network</location>
    </subcellularLocation>
</comment>
<dbReference type="GO" id="GO:0032456">
    <property type="term" value="P:endocytic recycling"/>
    <property type="evidence" value="ECO:0007669"/>
    <property type="project" value="TreeGrafter"/>
</dbReference>
<evidence type="ECO:0000256" key="4">
    <source>
        <dbReference type="ARBA" id="ARBA00022927"/>
    </source>
</evidence>
<evidence type="ECO:0000259" key="7">
    <source>
        <dbReference type="Pfam" id="PF20655"/>
    </source>
</evidence>
<dbReference type="Pfam" id="PF04129">
    <property type="entry name" value="Vps52_CC"/>
    <property type="match status" value="1"/>
</dbReference>
<name>A0AAE9W960_9SCHI</name>
<keyword evidence="9" id="KW-1185">Reference proteome</keyword>
<evidence type="ECO:0000256" key="2">
    <source>
        <dbReference type="ARBA" id="ARBA00008180"/>
    </source>
</evidence>
<dbReference type="GO" id="GO:0005829">
    <property type="term" value="C:cytosol"/>
    <property type="evidence" value="ECO:0007669"/>
    <property type="project" value="GOC"/>
</dbReference>
<gene>
    <name evidence="8" type="primary">vps52</name>
    <name evidence="8" type="ORF">SOMG_00706</name>
</gene>
<dbReference type="InterPro" id="IPR007258">
    <property type="entry name" value="Vps52"/>
</dbReference>
<evidence type="ECO:0000313" key="9">
    <source>
        <dbReference type="Proteomes" id="UP001212411"/>
    </source>
</evidence>
<dbReference type="PANTHER" id="PTHR14190:SF7">
    <property type="entry name" value="VACUOLAR PROTEIN SORTING-ASSOCIATED PROTEIN 52 HOMOLOG"/>
    <property type="match status" value="1"/>
</dbReference>
<protein>
    <submittedName>
        <fullName evidence="8">GARP complex subunit Vps52</fullName>
    </submittedName>
</protein>
<dbReference type="Pfam" id="PF20655">
    <property type="entry name" value="Vps52_C"/>
    <property type="match status" value="1"/>
</dbReference>
<dbReference type="GO" id="GO:0019905">
    <property type="term" value="F:syntaxin binding"/>
    <property type="evidence" value="ECO:0007669"/>
    <property type="project" value="TreeGrafter"/>
</dbReference>
<accession>A0AAE9W960</accession>
<feature type="domain" description="Vps52 C-terminal" evidence="7">
    <location>
        <begin position="198"/>
        <end position="502"/>
    </location>
</feature>
<dbReference type="InterPro" id="IPR048319">
    <property type="entry name" value="Vps52_CC"/>
</dbReference>
<evidence type="ECO:0000313" key="8">
    <source>
        <dbReference type="EMBL" id="WBW71996.1"/>
    </source>
</evidence>
<dbReference type="InterPro" id="IPR048361">
    <property type="entry name" value="Vps52_C"/>
</dbReference>
<dbReference type="GeneID" id="80874189"/>
<sequence>MIQNNEKKAASENAIQFDALEKVLQKVVGSLEKFQVNLDAATADINKVSQRSSDIQVRLNNMKKVEFALGSEIDTGLLPPTLIKTICTGDLDHPSWATALEQLEIYLGDEKSATDDEKLMLLSQGSNEEQMELCQKLCYKAIERIRNYIVVTIKLFRHGLVDVASMRKHRLIAKKSYYSFLSKHNSQLALELRKAYINTMSWYYYYHFYHYSLLLSRVNILKGELIRPEEDRKGFFMLGKGSSQIQSSRMFSLDLRSQNFDINSVLMASTLNHIESSPQFLERVYFSWELVFTEHASAEYFFLLEYFELSTDDQKTTFQSIFDGTLQLSQQFISDLISTSLDCIAILKCIRFTQDLILQSQKNLVPVIEPHYTSMIILLWPRLQAIMDLHSESLQKCPLPSKPDDLATTPHPLTQRVSELLYSLAALSANSLEAEPLTHSISRLSHDFTALLNRFCEGMSDKRKRNRFLSNNFTLISTVLSGAHGKLASDQKVFFEELNEKVND</sequence>
<evidence type="ECO:0000256" key="3">
    <source>
        <dbReference type="ARBA" id="ARBA00022448"/>
    </source>
</evidence>
<dbReference type="GO" id="GO:0015031">
    <property type="term" value="P:protein transport"/>
    <property type="evidence" value="ECO:0007669"/>
    <property type="project" value="UniProtKB-KW"/>
</dbReference>
<dbReference type="AlphaFoldDB" id="A0AAE9W960"/>
<evidence type="ECO:0000259" key="6">
    <source>
        <dbReference type="Pfam" id="PF04129"/>
    </source>
</evidence>
<dbReference type="Proteomes" id="UP001212411">
    <property type="component" value="Chromosome 1"/>
</dbReference>
<evidence type="ECO:0000256" key="1">
    <source>
        <dbReference type="ARBA" id="ARBA00004601"/>
    </source>
</evidence>
<comment type="similarity">
    <text evidence="2">Belongs to the VPS52 family.</text>
</comment>
<dbReference type="GO" id="GO:0042147">
    <property type="term" value="P:retrograde transport, endosome to Golgi"/>
    <property type="evidence" value="ECO:0007669"/>
    <property type="project" value="TreeGrafter"/>
</dbReference>
<dbReference type="PANTHER" id="PTHR14190">
    <property type="entry name" value="SUPPRESSOR OF ACTIN MUTATIONS 2/VACUOLAR PROTEIN SORTING 52"/>
    <property type="match status" value="1"/>
</dbReference>
<dbReference type="RefSeq" id="XP_056036239.1">
    <property type="nucleotide sequence ID" value="XM_056179500.1"/>
</dbReference>
<reference evidence="8 9" key="1">
    <citation type="journal article" date="2023" name="G3 (Bethesda)">
        <title>A high-quality reference genome for the fission yeast Schizosaccharomyces osmophilus.</title>
        <authorList>
            <person name="Jia G.S."/>
            <person name="Zhang W.C."/>
            <person name="Liang Y."/>
            <person name="Liu X.H."/>
            <person name="Rhind N."/>
            <person name="Pidoux A."/>
            <person name="Brysch-Herzberg M."/>
            <person name="Du L.L."/>
        </authorList>
    </citation>
    <scope>NUCLEOTIDE SEQUENCE [LARGE SCALE GENOMIC DNA]</scope>
    <source>
        <strain evidence="8 9">CBS 15793</strain>
    </source>
</reference>
<feature type="domain" description="Vps52 coiled-coil" evidence="6">
    <location>
        <begin position="11"/>
        <end position="181"/>
    </location>
</feature>
<dbReference type="EMBL" id="CP115611">
    <property type="protein sequence ID" value="WBW71996.1"/>
    <property type="molecule type" value="Genomic_DNA"/>
</dbReference>
<organism evidence="8 9">
    <name type="scientific">Schizosaccharomyces osmophilus</name>
    <dbReference type="NCBI Taxonomy" id="2545709"/>
    <lineage>
        <taxon>Eukaryota</taxon>
        <taxon>Fungi</taxon>
        <taxon>Dikarya</taxon>
        <taxon>Ascomycota</taxon>
        <taxon>Taphrinomycotina</taxon>
        <taxon>Schizosaccharomycetes</taxon>
        <taxon>Schizosaccharomycetales</taxon>
        <taxon>Schizosaccharomycetaceae</taxon>
        <taxon>Schizosaccharomyces</taxon>
    </lineage>
</organism>
<evidence type="ECO:0000256" key="5">
    <source>
        <dbReference type="ARBA" id="ARBA00023034"/>
    </source>
</evidence>